<feature type="region of interest" description="Disordered" evidence="2">
    <location>
        <begin position="1"/>
        <end position="264"/>
    </location>
</feature>
<evidence type="ECO:0000256" key="2">
    <source>
        <dbReference type="SAM" id="MobiDB-lite"/>
    </source>
</evidence>
<organism evidence="4 5">
    <name type="scientific">Chlorella vulgaris</name>
    <name type="common">Green alga</name>
    <dbReference type="NCBI Taxonomy" id="3077"/>
    <lineage>
        <taxon>Eukaryota</taxon>
        <taxon>Viridiplantae</taxon>
        <taxon>Chlorophyta</taxon>
        <taxon>core chlorophytes</taxon>
        <taxon>Trebouxiophyceae</taxon>
        <taxon>Chlorellales</taxon>
        <taxon>Chlorellaceae</taxon>
        <taxon>Chlorella clade</taxon>
        <taxon>Chlorella</taxon>
    </lineage>
</organism>
<feature type="compositionally biased region" description="Low complexity" evidence="2">
    <location>
        <begin position="93"/>
        <end position="110"/>
    </location>
</feature>
<dbReference type="PANTHER" id="PTHR15048">
    <property type="entry name" value="STARCH-BINDING DOMAIN-CONTAINING PROTEIN 1"/>
    <property type="match status" value="1"/>
</dbReference>
<feature type="domain" description="CBM20" evidence="3">
    <location>
        <begin position="283"/>
        <end position="387"/>
    </location>
</feature>
<feature type="compositionally biased region" description="Basic residues" evidence="2">
    <location>
        <begin position="647"/>
        <end position="663"/>
    </location>
</feature>
<evidence type="ECO:0000313" key="4">
    <source>
        <dbReference type="EMBL" id="KAI3425815.1"/>
    </source>
</evidence>
<dbReference type="Gene3D" id="2.60.40.10">
    <property type="entry name" value="Immunoglobulins"/>
    <property type="match status" value="1"/>
</dbReference>
<feature type="compositionally biased region" description="Polar residues" evidence="2">
    <location>
        <begin position="215"/>
        <end position="224"/>
    </location>
</feature>
<dbReference type="CDD" id="cd05467">
    <property type="entry name" value="CBM20"/>
    <property type="match status" value="1"/>
</dbReference>
<dbReference type="EMBL" id="SIDB01000011">
    <property type="protein sequence ID" value="KAI3425815.1"/>
    <property type="molecule type" value="Genomic_DNA"/>
</dbReference>
<dbReference type="OrthoDB" id="550577at2759"/>
<sequence>MSRGPSCALRPSGSLRQTLGSGTSGGNASGSGSRLRSCSMRALAGSEVSSSPAALASSTQGVVALCGPPPPVTSSLGGAGYAHGNMGGSNRPSSSSSSSSSSTSPESSSSADWNGAEEEPPLDHRSSATTSELLRAVLRRRAERLSRQEDPGLSAYLPASQPAQQQQQQQQQPPEQPPAPTVAQQQQSQQAQQQATPPPRYPLPSLASRNGAAHASTSSASQKGEGTARLQGGPAHLNGATAPSHSAHNGAGPPPQPQLKPVAAPEQRVVRQNAAGLVREDAVAQRKLAAVRFWLKFKAEWGQRLKVVGSHQELGGWALATAPELKWSQGDNWHTTAHLPAGGVVEYKYVLLDHSGNHPVAWQQGNNSVLALRPGDELVEVFDNWGADPGAKMVADGGQPITRENRLLSWASEMEAQLVSQKQDLRRSRMELASAQEEAREARLEAERFKAQLRAMEKEKIEAANHLHHARALNEALQSQLTDTTASFQEALRTAADILSQIDDVSPAEDGPAAALAAGAALAAVPPSRSFVAAEQAEALAVSVEGGDSQQAPLQQAAGADAKAWGQSVQPERAPAEVSAEAQHEQHKQLKAGLEAAAVADAGPHAAATDAASPAHAVAKAIEAAAPAAAPAPPSRSKGGFAFVPSTKRRRRSRNGKSKSSRK</sequence>
<feature type="compositionally biased region" description="Low complexity" evidence="2">
    <location>
        <begin position="158"/>
        <end position="173"/>
    </location>
</feature>
<dbReference type="GO" id="GO:2001070">
    <property type="term" value="F:starch binding"/>
    <property type="evidence" value="ECO:0007669"/>
    <property type="project" value="InterPro"/>
</dbReference>
<feature type="compositionally biased region" description="Gly residues" evidence="2">
    <location>
        <begin position="77"/>
        <end position="87"/>
    </location>
</feature>
<dbReference type="InterPro" id="IPR002044">
    <property type="entry name" value="CBM20"/>
</dbReference>
<evidence type="ECO:0000259" key="3">
    <source>
        <dbReference type="PROSITE" id="PS51166"/>
    </source>
</evidence>
<dbReference type="InterPro" id="IPR013783">
    <property type="entry name" value="Ig-like_fold"/>
</dbReference>
<dbReference type="Proteomes" id="UP001055712">
    <property type="component" value="Unassembled WGS sequence"/>
</dbReference>
<feature type="region of interest" description="Disordered" evidence="2">
    <location>
        <begin position="551"/>
        <end position="590"/>
    </location>
</feature>
<reference evidence="4" key="1">
    <citation type="journal article" date="2019" name="Plant J.">
        <title>Chlorella vulgaris genome assembly and annotation reveals the molecular basis for metabolic acclimation to high light conditions.</title>
        <authorList>
            <person name="Cecchin M."/>
            <person name="Marcolungo L."/>
            <person name="Rossato M."/>
            <person name="Girolomoni L."/>
            <person name="Cosentino E."/>
            <person name="Cuine S."/>
            <person name="Li-Beisson Y."/>
            <person name="Delledonne M."/>
            <person name="Ballottari M."/>
        </authorList>
    </citation>
    <scope>NUCLEOTIDE SEQUENCE</scope>
    <source>
        <strain evidence="4">211/11P</strain>
    </source>
</reference>
<dbReference type="PROSITE" id="PS51166">
    <property type="entry name" value="CBM20"/>
    <property type="match status" value="1"/>
</dbReference>
<name>A0A9D4THN6_CHLVU</name>
<evidence type="ECO:0000256" key="1">
    <source>
        <dbReference type="SAM" id="Coils"/>
    </source>
</evidence>
<reference evidence="4" key="2">
    <citation type="submission" date="2020-11" db="EMBL/GenBank/DDBJ databases">
        <authorList>
            <person name="Cecchin M."/>
            <person name="Marcolungo L."/>
            <person name="Rossato M."/>
            <person name="Girolomoni L."/>
            <person name="Cosentino E."/>
            <person name="Cuine S."/>
            <person name="Li-Beisson Y."/>
            <person name="Delledonne M."/>
            <person name="Ballottari M."/>
        </authorList>
    </citation>
    <scope>NUCLEOTIDE SEQUENCE</scope>
    <source>
        <strain evidence="4">211/11P</strain>
        <tissue evidence="4">Whole cell</tissue>
    </source>
</reference>
<protein>
    <recommendedName>
        <fullName evidence="3">CBM20 domain-containing protein</fullName>
    </recommendedName>
</protein>
<keyword evidence="1" id="KW-0175">Coiled coil</keyword>
<comment type="caution">
    <text evidence="4">The sequence shown here is derived from an EMBL/GenBank/DDBJ whole genome shotgun (WGS) entry which is preliminary data.</text>
</comment>
<dbReference type="SUPFAM" id="SSF49452">
    <property type="entry name" value="Starch-binding domain-like"/>
    <property type="match status" value="1"/>
</dbReference>
<gene>
    <name evidence="4" type="ORF">D9Q98_007790</name>
</gene>
<keyword evidence="5" id="KW-1185">Reference proteome</keyword>
<feature type="compositionally biased region" description="Polar residues" evidence="2">
    <location>
        <begin position="47"/>
        <end position="61"/>
    </location>
</feature>
<dbReference type="SMART" id="SM01065">
    <property type="entry name" value="CBM_2"/>
    <property type="match status" value="1"/>
</dbReference>
<dbReference type="GO" id="GO:0016020">
    <property type="term" value="C:membrane"/>
    <property type="evidence" value="ECO:0007669"/>
    <property type="project" value="TreeGrafter"/>
</dbReference>
<dbReference type="PANTHER" id="PTHR15048:SF0">
    <property type="entry name" value="STARCH-BINDING DOMAIN-CONTAINING PROTEIN 1"/>
    <property type="match status" value="1"/>
</dbReference>
<feature type="coiled-coil region" evidence="1">
    <location>
        <begin position="411"/>
        <end position="466"/>
    </location>
</feature>
<proteinExistence type="predicted"/>
<accession>A0A9D4THN6</accession>
<dbReference type="Pfam" id="PF00686">
    <property type="entry name" value="CBM_20"/>
    <property type="match status" value="1"/>
</dbReference>
<feature type="region of interest" description="Disordered" evidence="2">
    <location>
        <begin position="623"/>
        <end position="663"/>
    </location>
</feature>
<dbReference type="AlphaFoldDB" id="A0A9D4THN6"/>
<dbReference type="InterPro" id="IPR013784">
    <property type="entry name" value="Carb-bd-like_fold"/>
</dbReference>
<feature type="compositionally biased region" description="Low complexity" evidence="2">
    <location>
        <begin position="181"/>
        <end position="195"/>
    </location>
</feature>
<evidence type="ECO:0000313" key="5">
    <source>
        <dbReference type="Proteomes" id="UP001055712"/>
    </source>
</evidence>